<evidence type="ECO:0000256" key="4">
    <source>
        <dbReference type="ARBA" id="ARBA00013170"/>
    </source>
</evidence>
<reference evidence="16 17" key="1">
    <citation type="journal article" date="2018" name="Int. J. Syst. Evol. Microbiol.">
        <title>Mesosutterella multiformis gen. nov., sp. nov., a member of the family Sutterellaceae and Sutterella megalosphaeroides sp. nov., isolated from human faeces.</title>
        <authorList>
            <person name="Sakamoto M."/>
            <person name="Ikeyama N."/>
            <person name="Kunihiro T."/>
            <person name="Iino T."/>
            <person name="Yuki M."/>
            <person name="Ohkuma M."/>
        </authorList>
    </citation>
    <scope>NUCLEOTIDE SEQUENCE [LARGE SCALE GENOMIC DNA]</scope>
    <source>
        <strain evidence="16 17">6FBBBH3</strain>
    </source>
</reference>
<dbReference type="PANTHER" id="PTHR14269">
    <property type="entry name" value="CDP-DIACYLGLYCEROL--GLYCEROL-3-PHOSPHATE 3-PHOSPHATIDYLTRANSFERASE-RELATED"/>
    <property type="match status" value="1"/>
</dbReference>
<dbReference type="NCBIfam" id="TIGR00560">
    <property type="entry name" value="pgsA"/>
    <property type="match status" value="1"/>
</dbReference>
<keyword evidence="10 15" id="KW-0472">Membrane</keyword>
<keyword evidence="8 15" id="KW-1133">Transmembrane helix</keyword>
<keyword evidence="16" id="KW-0808">Transferase</keyword>
<keyword evidence="11" id="KW-0594">Phospholipid biosynthesis</keyword>
<dbReference type="RefSeq" id="WP_120177280.1">
    <property type="nucleotide sequence ID" value="NZ_AP018786.1"/>
</dbReference>
<evidence type="ECO:0000256" key="8">
    <source>
        <dbReference type="ARBA" id="ARBA00022989"/>
    </source>
</evidence>
<keyword evidence="7 15" id="KW-0812">Transmembrane</keyword>
<feature type="transmembrane region" description="Helical" evidence="15">
    <location>
        <begin position="12"/>
        <end position="34"/>
    </location>
</feature>
<dbReference type="EC" id="2.7.8.5" evidence="4 14"/>
<dbReference type="OrthoDB" id="9796672at2"/>
<dbReference type="GO" id="GO:0008444">
    <property type="term" value="F:CDP-diacylglycerol-glycerol-3-phosphate 3-phosphatidyltransferase activity"/>
    <property type="evidence" value="ECO:0007669"/>
    <property type="project" value="UniProtKB-UniRule"/>
</dbReference>
<comment type="similarity">
    <text evidence="3">Belongs to the CDP-alcohol phosphatidyltransferase class-I family.</text>
</comment>
<comment type="catalytic activity">
    <reaction evidence="13">
        <text>a CDP-1,2-diacyl-sn-glycerol + sn-glycerol 3-phosphate = a 1,2-diacyl-sn-glycero-3-phospho-(1'-sn-glycero-3'-phosphate) + CMP + H(+)</text>
        <dbReference type="Rhea" id="RHEA:12593"/>
        <dbReference type="ChEBI" id="CHEBI:15378"/>
        <dbReference type="ChEBI" id="CHEBI:57597"/>
        <dbReference type="ChEBI" id="CHEBI:58332"/>
        <dbReference type="ChEBI" id="CHEBI:60110"/>
        <dbReference type="ChEBI" id="CHEBI:60377"/>
        <dbReference type="EC" id="2.7.8.5"/>
    </reaction>
</comment>
<dbReference type="KEGG" id="sutt:SUTMEG_15900"/>
<protein>
    <recommendedName>
        <fullName evidence="5 14">CDP-diacylglycerol--glycerol-3-phosphate 3-phosphatidyltransferase</fullName>
        <ecNumber evidence="4 14">2.7.8.5</ecNumber>
    </recommendedName>
</protein>
<evidence type="ECO:0000256" key="5">
    <source>
        <dbReference type="ARBA" id="ARBA00014944"/>
    </source>
</evidence>
<dbReference type="PANTHER" id="PTHR14269:SF62">
    <property type="entry name" value="CDP-DIACYLGLYCEROL--GLYCEROL-3-PHOSPHATE 3-PHOSPHATIDYLTRANSFERASE 1, CHLOROPLASTIC"/>
    <property type="match status" value="1"/>
</dbReference>
<evidence type="ECO:0000256" key="10">
    <source>
        <dbReference type="ARBA" id="ARBA00023136"/>
    </source>
</evidence>
<dbReference type="GO" id="GO:0016020">
    <property type="term" value="C:membrane"/>
    <property type="evidence" value="ECO:0007669"/>
    <property type="project" value="UniProtKB-SubCell"/>
</dbReference>
<comment type="pathway">
    <text evidence="2">Phospholipid metabolism; phosphatidylglycerol biosynthesis; phosphatidylglycerol from CDP-diacylglycerol: step 1/2.</text>
</comment>
<dbReference type="GO" id="GO:0046474">
    <property type="term" value="P:glycerophospholipid biosynthetic process"/>
    <property type="evidence" value="ECO:0007669"/>
    <property type="project" value="TreeGrafter"/>
</dbReference>
<dbReference type="InterPro" id="IPR043130">
    <property type="entry name" value="CDP-OH_PTrfase_TM_dom"/>
</dbReference>
<dbReference type="PIRSF" id="PIRSF000847">
    <property type="entry name" value="Phos_ph_gly_syn"/>
    <property type="match status" value="1"/>
</dbReference>
<evidence type="ECO:0000256" key="7">
    <source>
        <dbReference type="ARBA" id="ARBA00022692"/>
    </source>
</evidence>
<evidence type="ECO:0000313" key="17">
    <source>
        <dbReference type="Proteomes" id="UP000271003"/>
    </source>
</evidence>
<evidence type="ECO:0000313" key="16">
    <source>
        <dbReference type="EMBL" id="BBF23699.1"/>
    </source>
</evidence>
<evidence type="ECO:0000256" key="3">
    <source>
        <dbReference type="ARBA" id="ARBA00010441"/>
    </source>
</evidence>
<dbReference type="Proteomes" id="UP000271003">
    <property type="component" value="Chromosome"/>
</dbReference>
<evidence type="ECO:0000256" key="15">
    <source>
        <dbReference type="SAM" id="Phobius"/>
    </source>
</evidence>
<evidence type="ECO:0000256" key="12">
    <source>
        <dbReference type="ARBA" id="ARBA00023264"/>
    </source>
</evidence>
<dbReference type="Pfam" id="PF01066">
    <property type="entry name" value="CDP-OH_P_transf"/>
    <property type="match status" value="1"/>
</dbReference>
<evidence type="ECO:0000256" key="2">
    <source>
        <dbReference type="ARBA" id="ARBA00005042"/>
    </source>
</evidence>
<dbReference type="AlphaFoldDB" id="A0A2Z6IB56"/>
<evidence type="ECO:0000256" key="11">
    <source>
        <dbReference type="ARBA" id="ARBA00023209"/>
    </source>
</evidence>
<sequence length="199" mass="22112">MKLKPPFRMNVPMALTWARIAMIPLVIGIFYVPARVLDPHLVNQIACAVFVLAAVTDALDGFLARRYEGWATRMGAFLDPVADKLLVSAALVALVGLDRCDMAVAMIIIGREITVTALREWMAKIGESGLVKVNWFGKIKTIAQMTAIPCLLWYDPVYGFSVALAGEVLLWIAALLTVYSMYVYLRAAVPYFEEQRVKN</sequence>
<keyword evidence="6" id="KW-0444">Lipid biosynthesis</keyword>
<evidence type="ECO:0000256" key="14">
    <source>
        <dbReference type="NCBIfam" id="TIGR00560"/>
    </source>
</evidence>
<dbReference type="EMBL" id="AP018786">
    <property type="protein sequence ID" value="BBF23699.1"/>
    <property type="molecule type" value="Genomic_DNA"/>
</dbReference>
<feature type="transmembrane region" description="Helical" evidence="15">
    <location>
        <begin position="40"/>
        <end position="64"/>
    </location>
</feature>
<dbReference type="InterPro" id="IPR004570">
    <property type="entry name" value="Phosphatidylglycerol_P_synth"/>
</dbReference>
<gene>
    <name evidence="16" type="primary">pgsA</name>
    <name evidence="16" type="ORF">SUTMEG_15900</name>
</gene>
<evidence type="ECO:0000256" key="9">
    <source>
        <dbReference type="ARBA" id="ARBA00023098"/>
    </source>
</evidence>
<name>A0A2Z6IB56_9BURK</name>
<keyword evidence="12" id="KW-1208">Phospholipid metabolism</keyword>
<evidence type="ECO:0000256" key="1">
    <source>
        <dbReference type="ARBA" id="ARBA00004141"/>
    </source>
</evidence>
<dbReference type="InterPro" id="IPR000462">
    <property type="entry name" value="CDP-OH_P_trans"/>
</dbReference>
<comment type="subcellular location">
    <subcellularLocation>
        <location evidence="1">Membrane</location>
        <topology evidence="1">Multi-pass membrane protein</topology>
    </subcellularLocation>
</comment>
<evidence type="ECO:0000256" key="6">
    <source>
        <dbReference type="ARBA" id="ARBA00022516"/>
    </source>
</evidence>
<keyword evidence="9" id="KW-0443">Lipid metabolism</keyword>
<keyword evidence="17" id="KW-1185">Reference proteome</keyword>
<accession>A0A2Z6IB56</accession>
<dbReference type="Gene3D" id="1.20.120.1760">
    <property type="match status" value="1"/>
</dbReference>
<organism evidence="16 17">
    <name type="scientific">Sutterella megalosphaeroides</name>
    <dbReference type="NCBI Taxonomy" id="2494234"/>
    <lineage>
        <taxon>Bacteria</taxon>
        <taxon>Pseudomonadati</taxon>
        <taxon>Pseudomonadota</taxon>
        <taxon>Betaproteobacteria</taxon>
        <taxon>Burkholderiales</taxon>
        <taxon>Sutterellaceae</taxon>
        <taxon>Sutterella</taxon>
    </lineage>
</organism>
<feature type="transmembrane region" description="Helical" evidence="15">
    <location>
        <begin position="168"/>
        <end position="189"/>
    </location>
</feature>
<evidence type="ECO:0000256" key="13">
    <source>
        <dbReference type="ARBA" id="ARBA00048586"/>
    </source>
</evidence>
<proteinExistence type="inferred from homology"/>
<dbReference type="InterPro" id="IPR050324">
    <property type="entry name" value="CDP-alcohol_PTase-I"/>
</dbReference>